<proteinExistence type="predicted"/>
<protein>
    <submittedName>
        <fullName evidence="1">Uncharacterized protein</fullName>
    </submittedName>
</protein>
<keyword evidence="2" id="KW-1185">Reference proteome</keyword>
<sequence>MLDLNEKYIINKEQEPIAVQLDIKVFKRLEEVLEDYALAQYMKETDTEEKLTLNEAKAYYKKLKKK</sequence>
<accession>A0A1I5YWZ2</accession>
<dbReference type="OrthoDB" id="428066at2"/>
<dbReference type="AlphaFoldDB" id="A0A1I5YWZ2"/>
<evidence type="ECO:0000313" key="1">
    <source>
        <dbReference type="EMBL" id="SFQ48650.1"/>
    </source>
</evidence>
<dbReference type="Proteomes" id="UP000199031">
    <property type="component" value="Unassembled WGS sequence"/>
</dbReference>
<gene>
    <name evidence="1" type="ORF">SAMN05444277_114107</name>
</gene>
<dbReference type="STRING" id="1465490.SAMN05444277_114107"/>
<reference evidence="1 2" key="1">
    <citation type="submission" date="2016-10" db="EMBL/GenBank/DDBJ databases">
        <authorList>
            <person name="de Groot N.N."/>
        </authorList>
    </citation>
    <scope>NUCLEOTIDE SEQUENCE [LARGE SCALE GENOMIC DNA]</scope>
    <source>
        <strain evidence="1 2">DSM 28286</strain>
    </source>
</reference>
<dbReference type="EMBL" id="FOXQ01000014">
    <property type="protein sequence ID" value="SFQ48650.1"/>
    <property type="molecule type" value="Genomic_DNA"/>
</dbReference>
<organism evidence="1 2">
    <name type="scientific">Parafilimonas terrae</name>
    <dbReference type="NCBI Taxonomy" id="1465490"/>
    <lineage>
        <taxon>Bacteria</taxon>
        <taxon>Pseudomonadati</taxon>
        <taxon>Bacteroidota</taxon>
        <taxon>Chitinophagia</taxon>
        <taxon>Chitinophagales</taxon>
        <taxon>Chitinophagaceae</taxon>
        <taxon>Parafilimonas</taxon>
    </lineage>
</organism>
<dbReference type="Gene3D" id="6.10.250.2100">
    <property type="match status" value="1"/>
</dbReference>
<evidence type="ECO:0000313" key="2">
    <source>
        <dbReference type="Proteomes" id="UP000199031"/>
    </source>
</evidence>
<name>A0A1I5YWZ2_9BACT</name>
<dbReference type="InterPro" id="IPR049537">
    <property type="entry name" value="RelB-like"/>
</dbReference>
<dbReference type="RefSeq" id="WP_090662329.1">
    <property type="nucleotide sequence ID" value="NZ_FOXQ01000014.1"/>
</dbReference>
<dbReference type="Pfam" id="PF18506">
    <property type="entry name" value="RelB-like"/>
    <property type="match status" value="1"/>
</dbReference>